<keyword evidence="3" id="KW-0813">Transport</keyword>
<dbReference type="GO" id="GO:0015288">
    <property type="term" value="F:porin activity"/>
    <property type="evidence" value="ECO:0007669"/>
    <property type="project" value="TreeGrafter"/>
</dbReference>
<dbReference type="PROSITE" id="PS51257">
    <property type="entry name" value="PROKAR_LIPOPROTEIN"/>
    <property type="match status" value="1"/>
</dbReference>
<dbReference type="Gene3D" id="1.20.1600.10">
    <property type="entry name" value="Outer membrane efflux proteins (OEP)"/>
    <property type="match status" value="1"/>
</dbReference>
<keyword evidence="4" id="KW-1134">Transmembrane beta strand</keyword>
<reference evidence="9" key="1">
    <citation type="journal article" date="2020" name="mSystems">
        <title>Genome- and Community-Level Interaction Insights into Carbon Utilization and Element Cycling Functions of Hydrothermarchaeota in Hydrothermal Sediment.</title>
        <authorList>
            <person name="Zhou Z."/>
            <person name="Liu Y."/>
            <person name="Xu W."/>
            <person name="Pan J."/>
            <person name="Luo Z.H."/>
            <person name="Li M."/>
        </authorList>
    </citation>
    <scope>NUCLEOTIDE SEQUENCE [LARGE SCALE GENOMIC DNA]</scope>
    <source>
        <strain evidence="9">SpSt-508</strain>
    </source>
</reference>
<feature type="compositionally biased region" description="Polar residues" evidence="8">
    <location>
        <begin position="703"/>
        <end position="712"/>
    </location>
</feature>
<evidence type="ECO:0000256" key="7">
    <source>
        <dbReference type="ARBA" id="ARBA00023237"/>
    </source>
</evidence>
<proteinExistence type="inferred from homology"/>
<keyword evidence="6" id="KW-0472">Membrane</keyword>
<comment type="similarity">
    <text evidence="2">Belongs to the outer membrane factor (OMF) (TC 1.B.17) family.</text>
</comment>
<dbReference type="GO" id="GO:1990281">
    <property type="term" value="C:efflux pump complex"/>
    <property type="evidence" value="ECO:0007669"/>
    <property type="project" value="TreeGrafter"/>
</dbReference>
<evidence type="ECO:0000256" key="1">
    <source>
        <dbReference type="ARBA" id="ARBA00004442"/>
    </source>
</evidence>
<evidence type="ECO:0000256" key="6">
    <source>
        <dbReference type="ARBA" id="ARBA00023136"/>
    </source>
</evidence>
<feature type="region of interest" description="Disordered" evidence="8">
    <location>
        <begin position="671"/>
        <end position="712"/>
    </location>
</feature>
<dbReference type="AlphaFoldDB" id="A0A7C4LNJ2"/>
<dbReference type="EMBL" id="DSVQ01000016">
    <property type="protein sequence ID" value="HGT40158.1"/>
    <property type="molecule type" value="Genomic_DNA"/>
</dbReference>
<evidence type="ECO:0000256" key="3">
    <source>
        <dbReference type="ARBA" id="ARBA00022448"/>
    </source>
</evidence>
<comment type="subcellular location">
    <subcellularLocation>
        <location evidence="1">Cell outer membrane</location>
    </subcellularLocation>
</comment>
<evidence type="ECO:0000256" key="2">
    <source>
        <dbReference type="ARBA" id="ARBA00007613"/>
    </source>
</evidence>
<dbReference type="PANTHER" id="PTHR30026:SF23">
    <property type="entry name" value="TO APRF-PUTATIVE OUTER MEMBRANE EFFLUX PROTEIN OR SECRETED ALKALINE PHOSPHATASE-RELATED"/>
    <property type="match status" value="1"/>
</dbReference>
<keyword evidence="5" id="KW-0812">Transmembrane</keyword>
<dbReference type="Pfam" id="PF02321">
    <property type="entry name" value="OEP"/>
    <property type="match status" value="2"/>
</dbReference>
<sequence length="712" mass="79290">MNFGHKAARSDRPWWHSVVVAACLAGQVAGCRSPQARDLHYLGDADLQYYKNQATQIDYAHVHTAVEDEVQFSERPPTIRDPGAAEPWDLTLQDALQLALNNSKVLRTRGSFKSPANPLMVNPERVTSTFDPALQETNTNFFQKGIESALAAFDTQFKTSMKWGRDELVQNNFLLGGGLGFGQELVAETAQFQSSLSKIFANGGGFEVSQNWNYQGTNQPFQLFPSVYRGYVRADYRQPLLQGAGTEFTRTSGPILRSLPGLAQLDGGVVIARINTDISIADFELGVTNLVRDVEDAYWELYLAYRTYDAELAAREAAYSFWRNAKQRLEVGRGSQADEAQARDNYFVTRIRLENAAASLYMNEGQLRRMCGLPVSDGRIIRPVDSPLTAEMVSDWRVALSESLVRRVELRRQKWHIKSLEMQVAAADSLVKPRLDFVAGYQVNAFGDDLLSYESSDGSPASKYNSAVTTLMRGDQTSWDLGFEFSLPIGLRQALATKRHAELKLAKARAVLAAQELEISHELAHSLQLIDWWYQVSQSNFYRRNAAQKQLEATAQEYNAGKIPIDLVLRSEANLAAAEVGYFTALVKYNQALTDLRVRRGTLLEEYNIHLSESDWTPEAYEEALRRAWARSHALPAPKLRTEPREFVEGDWGRYVLDGHDVPTGLPIPPEMGGTPAAMETVPPVAPAPIELQSLPDDAPAEPSQSGPLLSP</sequence>
<evidence type="ECO:0000256" key="8">
    <source>
        <dbReference type="SAM" id="MobiDB-lite"/>
    </source>
</evidence>
<dbReference type="GO" id="GO:0009279">
    <property type="term" value="C:cell outer membrane"/>
    <property type="evidence" value="ECO:0007669"/>
    <property type="project" value="UniProtKB-SubCell"/>
</dbReference>
<keyword evidence="7" id="KW-0998">Cell outer membrane</keyword>
<dbReference type="SUPFAM" id="SSF56954">
    <property type="entry name" value="Outer membrane efflux proteins (OEP)"/>
    <property type="match status" value="1"/>
</dbReference>
<dbReference type="InterPro" id="IPR003423">
    <property type="entry name" value="OMP_efflux"/>
</dbReference>
<comment type="caution">
    <text evidence="9">The sequence shown here is derived from an EMBL/GenBank/DDBJ whole genome shotgun (WGS) entry which is preliminary data.</text>
</comment>
<dbReference type="InterPro" id="IPR051906">
    <property type="entry name" value="TolC-like"/>
</dbReference>
<gene>
    <name evidence="9" type="ORF">ENS64_12995</name>
</gene>
<dbReference type="PANTHER" id="PTHR30026">
    <property type="entry name" value="OUTER MEMBRANE PROTEIN TOLC"/>
    <property type="match status" value="1"/>
</dbReference>
<dbReference type="GO" id="GO:0015562">
    <property type="term" value="F:efflux transmembrane transporter activity"/>
    <property type="evidence" value="ECO:0007669"/>
    <property type="project" value="InterPro"/>
</dbReference>
<evidence type="ECO:0000256" key="4">
    <source>
        <dbReference type="ARBA" id="ARBA00022452"/>
    </source>
</evidence>
<evidence type="ECO:0000256" key="5">
    <source>
        <dbReference type="ARBA" id="ARBA00022692"/>
    </source>
</evidence>
<accession>A0A7C4LNJ2</accession>
<name>A0A7C4LNJ2_9PLAN</name>
<evidence type="ECO:0000313" key="9">
    <source>
        <dbReference type="EMBL" id="HGT40158.1"/>
    </source>
</evidence>
<protein>
    <submittedName>
        <fullName evidence="9">TolC family protein</fullName>
    </submittedName>
</protein>
<organism evidence="9">
    <name type="scientific">Schlesneria paludicola</name>
    <dbReference type="NCBI Taxonomy" id="360056"/>
    <lineage>
        <taxon>Bacteria</taxon>
        <taxon>Pseudomonadati</taxon>
        <taxon>Planctomycetota</taxon>
        <taxon>Planctomycetia</taxon>
        <taxon>Planctomycetales</taxon>
        <taxon>Planctomycetaceae</taxon>
        <taxon>Schlesneria</taxon>
    </lineage>
</organism>